<dbReference type="SUPFAM" id="SSF52266">
    <property type="entry name" value="SGNH hydrolase"/>
    <property type="match status" value="1"/>
</dbReference>
<dbReference type="InterPro" id="IPR036514">
    <property type="entry name" value="SGNH_hydro_sf"/>
</dbReference>
<reference evidence="2 3" key="1">
    <citation type="submission" date="2016-05" db="EMBL/GenBank/DDBJ databases">
        <title>Paenibacillus sp. 1ZS3-15 nov., isolated from the rhizosphere soil.</title>
        <authorList>
            <person name="Zhang X.X."/>
            <person name="Zhang J."/>
        </authorList>
    </citation>
    <scope>NUCLEOTIDE SEQUENCE [LARGE SCALE GENOMIC DNA]</scope>
    <source>
        <strain evidence="2 3">1ZS3-15</strain>
    </source>
</reference>
<feature type="domain" description="SGNH hydrolase-type esterase" evidence="1">
    <location>
        <begin position="50"/>
        <end position="221"/>
    </location>
</feature>
<dbReference type="STRING" id="1850517.A8708_33250"/>
<comment type="caution">
    <text evidence="2">The sequence shown here is derived from an EMBL/GenBank/DDBJ whole genome shotgun (WGS) entry which is preliminary data.</text>
</comment>
<dbReference type="EMBL" id="LYPB01000046">
    <property type="protein sequence ID" value="OAS22051.1"/>
    <property type="molecule type" value="Genomic_DNA"/>
</dbReference>
<evidence type="ECO:0000259" key="1">
    <source>
        <dbReference type="Pfam" id="PF13472"/>
    </source>
</evidence>
<sequence>MFKHRALDFFVTKGEEKMTDTWADRWVNQRGGLPHIKEKLLRNEPIVIAFFGGSITEGAGASDMNATSWRALTESYLVQRFSSEKVTCINAGVGGTTSTFGAHRLQAHVLSQGEIDLLFVEFSVNDGEDREESIRGMEGIVRQCRRLSPRTDLCYIYTGADKNLTESLPFNIAVHEEVATHYNIPSVNFAARVYSMIQTDEVRWEDLASDRVHPNDAGHALYAAFLEEYLDGVLGANEYLGRVEGAKEYLDETVSAKVKRDGVQGAKACLDDDVSLPPPINHNNYEYAEMSEVELTDGLVGLEWVTLSTEPLMNWRYDTRHLYTDTLHASFPFTVYGQSAGILLLCGPDSGVFEYAIDDEPFQPIDLFDHWCLQAYRPIMAMFPIHAERKCRQITIRHTGKKDARSTGTSLRILKLLSN</sequence>
<organism evidence="2 3">
    <name type="scientific">Paenibacillus oryzisoli</name>
    <dbReference type="NCBI Taxonomy" id="1850517"/>
    <lineage>
        <taxon>Bacteria</taxon>
        <taxon>Bacillati</taxon>
        <taxon>Bacillota</taxon>
        <taxon>Bacilli</taxon>
        <taxon>Bacillales</taxon>
        <taxon>Paenibacillaceae</taxon>
        <taxon>Paenibacillus</taxon>
    </lineage>
</organism>
<dbReference type="InterPro" id="IPR013830">
    <property type="entry name" value="SGNH_hydro"/>
</dbReference>
<dbReference type="CDD" id="cd00229">
    <property type="entry name" value="SGNH_hydrolase"/>
    <property type="match status" value="1"/>
</dbReference>
<dbReference type="Pfam" id="PF13472">
    <property type="entry name" value="Lipase_GDSL_2"/>
    <property type="match status" value="1"/>
</dbReference>
<dbReference type="PANTHER" id="PTHR34407">
    <property type="entry name" value="EXPRESSED PROTEIN"/>
    <property type="match status" value="1"/>
</dbReference>
<protein>
    <recommendedName>
        <fullName evidence="1">SGNH hydrolase-type esterase domain-containing protein</fullName>
    </recommendedName>
</protein>
<dbReference type="AlphaFoldDB" id="A0A198AM05"/>
<proteinExistence type="predicted"/>
<evidence type="ECO:0000313" key="2">
    <source>
        <dbReference type="EMBL" id="OAS22051.1"/>
    </source>
</evidence>
<name>A0A198AM05_9BACL</name>
<dbReference type="Gene3D" id="3.40.50.1110">
    <property type="entry name" value="SGNH hydrolase"/>
    <property type="match status" value="1"/>
</dbReference>
<dbReference type="OrthoDB" id="8233337at2"/>
<keyword evidence="3" id="KW-1185">Reference proteome</keyword>
<dbReference type="PANTHER" id="PTHR34407:SF1">
    <property type="entry name" value="SGNH HYDROLASE-TYPE ESTERASE DOMAIN-CONTAINING PROTEIN"/>
    <property type="match status" value="1"/>
</dbReference>
<dbReference type="Proteomes" id="UP000078454">
    <property type="component" value="Unassembled WGS sequence"/>
</dbReference>
<accession>A0A198AM05</accession>
<gene>
    <name evidence="2" type="ORF">A8708_33250</name>
</gene>
<evidence type="ECO:0000313" key="3">
    <source>
        <dbReference type="Proteomes" id="UP000078454"/>
    </source>
</evidence>